<dbReference type="Gene3D" id="3.40.30.10">
    <property type="entry name" value="Glutaredoxin"/>
    <property type="match status" value="1"/>
</dbReference>
<dbReference type="InterPro" id="IPR036249">
    <property type="entry name" value="Thioredoxin-like_sf"/>
</dbReference>
<dbReference type="Proteomes" id="UP000216107">
    <property type="component" value="Unassembled WGS sequence"/>
</dbReference>
<dbReference type="InterPro" id="IPR033954">
    <property type="entry name" value="DiS-bond_Isoase_DsbC/G"/>
</dbReference>
<keyword evidence="6 7" id="KW-0676">Redox-active center</keyword>
<keyword evidence="13" id="KW-1185">Reference proteome</keyword>
<gene>
    <name evidence="10" type="ORF">BGI27_11880</name>
    <name evidence="11" type="ORF">CGU29_11275</name>
</gene>
<evidence type="ECO:0000256" key="2">
    <source>
        <dbReference type="ARBA" id="ARBA00009813"/>
    </source>
</evidence>
<evidence type="ECO:0000256" key="7">
    <source>
        <dbReference type="RuleBase" id="RU364038"/>
    </source>
</evidence>
<dbReference type="Proteomes" id="UP000623509">
    <property type="component" value="Unassembled WGS sequence"/>
</dbReference>
<evidence type="ECO:0000256" key="4">
    <source>
        <dbReference type="ARBA" id="ARBA00022764"/>
    </source>
</evidence>
<dbReference type="CDD" id="cd03020">
    <property type="entry name" value="DsbA_DsbC_DsbG"/>
    <property type="match status" value="1"/>
</dbReference>
<dbReference type="EMBL" id="MDUX01000040">
    <property type="protein sequence ID" value="KAF7598711.1"/>
    <property type="molecule type" value="Genomic_DNA"/>
</dbReference>
<dbReference type="InterPro" id="IPR017937">
    <property type="entry name" value="Thioredoxin_CS"/>
</dbReference>
<dbReference type="InterPro" id="IPR051470">
    <property type="entry name" value="Thiol:disulfide_interchange"/>
</dbReference>
<evidence type="ECO:0000313" key="13">
    <source>
        <dbReference type="Proteomes" id="UP000623509"/>
    </source>
</evidence>
<sequence>MLVATLATVSVGVRAGEAEVRTSLGGILGEQTTISSLSRTNHGGMWEAVLSNGDIVYVDDKGDFLLTGNLFDLKNKRNVTAEREAELNRVNIAELSLKQAFKLVRGNGKRTLITFEDPNCGYCKKLAQDLRSLKDATVYVFLIPILSPDSADKARNIWCAKDRAATWDAWMLEGKVPAKAECSTPIASNTELARKYRISGTPTMFLADGSRLGGYLPLADLDRMINEAEVRAKGVAKK</sequence>
<dbReference type="OrthoDB" id="12976at2"/>
<comment type="subcellular location">
    <subcellularLocation>
        <location evidence="1 7">Periplasm</location>
    </subcellularLocation>
</comment>
<dbReference type="Gene3D" id="3.10.450.70">
    <property type="entry name" value="Disulphide bond isomerase, DsbC/G, N-terminal"/>
    <property type="match status" value="1"/>
</dbReference>
<dbReference type="Pfam" id="PF10411">
    <property type="entry name" value="DsbC_N"/>
    <property type="match status" value="1"/>
</dbReference>
<protein>
    <recommendedName>
        <fullName evidence="7">Thiol:disulfide interchange protein</fullName>
    </recommendedName>
</protein>
<organism evidence="11 12">
    <name type="scientific">Candidatus Dactylopiibacterium carminicum</name>
    <dbReference type="NCBI Taxonomy" id="857335"/>
    <lineage>
        <taxon>Bacteria</taxon>
        <taxon>Pseudomonadati</taxon>
        <taxon>Pseudomonadota</taxon>
        <taxon>Betaproteobacteria</taxon>
        <taxon>Rhodocyclales</taxon>
        <taxon>Rhodocyclaceae</taxon>
        <taxon>Candidatus Dactylopiibacterium</taxon>
    </lineage>
</organism>
<comment type="caution">
    <text evidence="11">The sequence shown here is derived from an EMBL/GenBank/DDBJ whole genome shotgun (WGS) entry which is preliminary data.</text>
</comment>
<evidence type="ECO:0000259" key="8">
    <source>
        <dbReference type="Pfam" id="PF10411"/>
    </source>
</evidence>
<evidence type="ECO:0000256" key="1">
    <source>
        <dbReference type="ARBA" id="ARBA00004418"/>
    </source>
</evidence>
<evidence type="ECO:0000259" key="9">
    <source>
        <dbReference type="Pfam" id="PF13098"/>
    </source>
</evidence>
<feature type="domain" description="Thioredoxin-like fold" evidence="9">
    <location>
        <begin position="105"/>
        <end position="224"/>
    </location>
</feature>
<keyword evidence="5" id="KW-1015">Disulfide bond</keyword>
<dbReference type="PROSITE" id="PS00194">
    <property type="entry name" value="THIOREDOXIN_1"/>
    <property type="match status" value="1"/>
</dbReference>
<comment type="similarity">
    <text evidence="2 7">Belongs to the thioredoxin family. DsbC subfamily.</text>
</comment>
<reference evidence="11 12" key="2">
    <citation type="submission" date="2017-07" db="EMBL/GenBank/DDBJ databases">
        <title>Candidatus Dactylopiibacterium carminicum, a nitrogen-fixing symbiont of the cochineal insect Dactylopius coccus and Dactylopius opuntiae (Hemiptera: Coccoidea: Dactylopiidae).</title>
        <authorList>
            <person name="Vera A."/>
        </authorList>
    </citation>
    <scope>NUCLEOTIDE SEQUENCE [LARGE SCALE GENOMIC DNA]</scope>
    <source>
        <strain evidence="11 12">NFDCM</strain>
    </source>
</reference>
<proteinExistence type="inferred from homology"/>
<dbReference type="InterPro" id="IPR018950">
    <property type="entry name" value="DiS-bond_isomerase_DsbC/G_N"/>
</dbReference>
<dbReference type="InterPro" id="IPR009094">
    <property type="entry name" value="DiS-bond_isomerase_DsbC/G_N_sf"/>
</dbReference>
<evidence type="ECO:0000256" key="5">
    <source>
        <dbReference type="ARBA" id="ARBA00023157"/>
    </source>
</evidence>
<dbReference type="InterPro" id="IPR012336">
    <property type="entry name" value="Thioredoxin-like_fold"/>
</dbReference>
<dbReference type="Pfam" id="PF13098">
    <property type="entry name" value="Thioredoxin_2"/>
    <property type="match status" value="1"/>
</dbReference>
<dbReference type="SUPFAM" id="SSF52833">
    <property type="entry name" value="Thioredoxin-like"/>
    <property type="match status" value="1"/>
</dbReference>
<dbReference type="EMBL" id="NMRN01000036">
    <property type="protein sequence ID" value="PAS92514.1"/>
    <property type="molecule type" value="Genomic_DNA"/>
</dbReference>
<reference evidence="10 13" key="1">
    <citation type="submission" date="2016-08" db="EMBL/GenBank/DDBJ databases">
        <title>Candidatus Dactylopiibacterium carminicum genome sequence.</title>
        <authorList>
            <person name="Ramirez-Puebla S.T."/>
            <person name="Ormeno-Orrillo E."/>
            <person name="Vera-Ponce De Leon A."/>
            <person name="Luis L."/>
            <person name="Sanchez-Flores A."/>
            <person name="Monica R."/>
            <person name="Martinez-Romero E."/>
        </authorList>
    </citation>
    <scope>NUCLEOTIDE SEQUENCE [LARGE SCALE GENOMIC DNA]</scope>
    <source>
        <strain evidence="10">END1</strain>
    </source>
</reference>
<evidence type="ECO:0000256" key="3">
    <source>
        <dbReference type="ARBA" id="ARBA00022729"/>
    </source>
</evidence>
<feature type="domain" description="Disulphide bond isomerase DsbC/G N-terminal" evidence="8">
    <location>
        <begin position="15"/>
        <end position="81"/>
    </location>
</feature>
<dbReference type="PANTHER" id="PTHR35272:SF3">
    <property type="entry name" value="THIOL:DISULFIDE INTERCHANGE PROTEIN DSBC"/>
    <property type="match status" value="1"/>
</dbReference>
<keyword evidence="3 7" id="KW-0732">Signal</keyword>
<accession>A0A272EQZ5</accession>
<evidence type="ECO:0000256" key="6">
    <source>
        <dbReference type="ARBA" id="ARBA00023284"/>
    </source>
</evidence>
<keyword evidence="4 7" id="KW-0574">Periplasm</keyword>
<dbReference type="AlphaFoldDB" id="A0A272EQZ5"/>
<evidence type="ECO:0000313" key="12">
    <source>
        <dbReference type="Proteomes" id="UP000216107"/>
    </source>
</evidence>
<evidence type="ECO:0000313" key="10">
    <source>
        <dbReference type="EMBL" id="KAF7598711.1"/>
    </source>
</evidence>
<evidence type="ECO:0000313" key="11">
    <source>
        <dbReference type="EMBL" id="PAS92514.1"/>
    </source>
</evidence>
<dbReference type="PANTHER" id="PTHR35272">
    <property type="entry name" value="THIOL:DISULFIDE INTERCHANGE PROTEIN DSBC-RELATED"/>
    <property type="match status" value="1"/>
</dbReference>
<dbReference type="SUPFAM" id="SSF54423">
    <property type="entry name" value="DsbC/DsbG N-terminal domain-like"/>
    <property type="match status" value="1"/>
</dbReference>
<dbReference type="GO" id="GO:0042597">
    <property type="term" value="C:periplasmic space"/>
    <property type="evidence" value="ECO:0007669"/>
    <property type="project" value="UniProtKB-SubCell"/>
</dbReference>
<comment type="function">
    <text evidence="7">Required for disulfide bond formation in some periplasmic proteins. Acts by transferring its disulfide bond to other proteins and is reduced in the process.</text>
</comment>
<name>A0A272EQZ5_9RHOO</name>